<dbReference type="GO" id="GO:0008955">
    <property type="term" value="F:peptidoglycan glycosyltransferase activity"/>
    <property type="evidence" value="ECO:0007669"/>
    <property type="project" value="UniProtKB-EC"/>
</dbReference>
<keyword evidence="8" id="KW-0328">Glycosyltransferase</keyword>
<name>A0A975A0N1_9BACT</name>
<gene>
    <name evidence="21" type="ORF">JR347_17605</name>
</gene>
<dbReference type="Gene3D" id="1.10.3810.10">
    <property type="entry name" value="Biosynthetic peptidoglycan transglycosylase-like"/>
    <property type="match status" value="1"/>
</dbReference>
<evidence type="ECO:0000256" key="9">
    <source>
        <dbReference type="ARBA" id="ARBA00022679"/>
    </source>
</evidence>
<keyword evidence="18" id="KW-0812">Transmembrane</keyword>
<evidence type="ECO:0000256" key="10">
    <source>
        <dbReference type="ARBA" id="ARBA00022801"/>
    </source>
</evidence>
<evidence type="ECO:0000256" key="1">
    <source>
        <dbReference type="ARBA" id="ARBA00004236"/>
    </source>
</evidence>
<dbReference type="GO" id="GO:0008658">
    <property type="term" value="F:penicillin binding"/>
    <property type="evidence" value="ECO:0007669"/>
    <property type="project" value="InterPro"/>
</dbReference>
<dbReference type="InterPro" id="IPR036950">
    <property type="entry name" value="PBP_transglycosylase"/>
</dbReference>
<evidence type="ECO:0000256" key="3">
    <source>
        <dbReference type="ARBA" id="ARBA00007090"/>
    </source>
</evidence>
<evidence type="ECO:0000256" key="16">
    <source>
        <dbReference type="ARBA" id="ARBA00034000"/>
    </source>
</evidence>
<dbReference type="SUPFAM" id="SSF56601">
    <property type="entry name" value="beta-lactamase/transpeptidase-like"/>
    <property type="match status" value="1"/>
</dbReference>
<evidence type="ECO:0000256" key="4">
    <source>
        <dbReference type="ARBA" id="ARBA00007739"/>
    </source>
</evidence>
<dbReference type="InterPro" id="IPR001264">
    <property type="entry name" value="Glyco_trans_51"/>
</dbReference>
<comment type="catalytic activity">
    <reaction evidence="16">
        <text>Preferential cleavage: (Ac)2-L-Lys-D-Ala-|-D-Ala. Also transpeptidation of peptidyl-alanyl moieties that are N-acyl substituents of D-alanine.</text>
        <dbReference type="EC" id="3.4.16.4"/>
    </reaction>
</comment>
<feature type="transmembrane region" description="Helical" evidence="18">
    <location>
        <begin position="12"/>
        <end position="38"/>
    </location>
</feature>
<dbReference type="Pfam" id="PF00905">
    <property type="entry name" value="Transpeptidase"/>
    <property type="match status" value="1"/>
</dbReference>
<feature type="domain" description="Glycosyl transferase family 51" evidence="20">
    <location>
        <begin position="70"/>
        <end position="247"/>
    </location>
</feature>
<accession>A0A975A0N1</accession>
<organism evidence="21 22">
    <name type="scientific">Fulvivirga lutea</name>
    <dbReference type="NCBI Taxonomy" id="2810512"/>
    <lineage>
        <taxon>Bacteria</taxon>
        <taxon>Pseudomonadati</taxon>
        <taxon>Bacteroidota</taxon>
        <taxon>Cytophagia</taxon>
        <taxon>Cytophagales</taxon>
        <taxon>Fulvivirgaceae</taxon>
        <taxon>Fulvivirga</taxon>
    </lineage>
</organism>
<feature type="domain" description="Penicillin-binding protein transpeptidase" evidence="19">
    <location>
        <begin position="422"/>
        <end position="660"/>
    </location>
</feature>
<evidence type="ECO:0000256" key="13">
    <source>
        <dbReference type="ARBA" id="ARBA00023136"/>
    </source>
</evidence>
<dbReference type="KEGG" id="fuv:JR347_17605"/>
<evidence type="ECO:0000256" key="18">
    <source>
        <dbReference type="SAM" id="Phobius"/>
    </source>
</evidence>
<comment type="pathway">
    <text evidence="2">Cell wall biogenesis; peptidoglycan biosynthesis.</text>
</comment>
<dbReference type="GO" id="GO:0030288">
    <property type="term" value="C:outer membrane-bounded periplasmic space"/>
    <property type="evidence" value="ECO:0007669"/>
    <property type="project" value="TreeGrafter"/>
</dbReference>
<keyword evidence="10" id="KW-0378">Hydrolase</keyword>
<evidence type="ECO:0000313" key="22">
    <source>
        <dbReference type="Proteomes" id="UP000662783"/>
    </source>
</evidence>
<keyword evidence="18" id="KW-1133">Transmembrane helix</keyword>
<keyword evidence="9" id="KW-0808">Transferase</keyword>
<keyword evidence="11" id="KW-0133">Cell shape</keyword>
<dbReference type="GO" id="GO:0005886">
    <property type="term" value="C:plasma membrane"/>
    <property type="evidence" value="ECO:0007669"/>
    <property type="project" value="UniProtKB-SubCell"/>
</dbReference>
<dbReference type="Pfam" id="PF00912">
    <property type="entry name" value="Transgly"/>
    <property type="match status" value="1"/>
</dbReference>
<evidence type="ECO:0000256" key="15">
    <source>
        <dbReference type="ARBA" id="ARBA00023316"/>
    </source>
</evidence>
<evidence type="ECO:0000313" key="21">
    <source>
        <dbReference type="EMBL" id="QSE97375.1"/>
    </source>
</evidence>
<dbReference type="Gene3D" id="3.40.710.10">
    <property type="entry name" value="DD-peptidase/beta-lactamase superfamily"/>
    <property type="match status" value="2"/>
</dbReference>
<evidence type="ECO:0000256" key="8">
    <source>
        <dbReference type="ARBA" id="ARBA00022676"/>
    </source>
</evidence>
<keyword evidence="12" id="KW-0573">Peptidoglycan synthesis</keyword>
<dbReference type="PANTHER" id="PTHR32282:SF11">
    <property type="entry name" value="PENICILLIN-BINDING PROTEIN 1B"/>
    <property type="match status" value="1"/>
</dbReference>
<dbReference type="InterPro" id="IPR023346">
    <property type="entry name" value="Lysozyme-like_dom_sf"/>
</dbReference>
<dbReference type="EMBL" id="CP070608">
    <property type="protein sequence ID" value="QSE97375.1"/>
    <property type="molecule type" value="Genomic_DNA"/>
</dbReference>
<dbReference type="RefSeq" id="WP_205721886.1">
    <property type="nucleotide sequence ID" value="NZ_CP070608.1"/>
</dbReference>
<evidence type="ECO:0000256" key="12">
    <source>
        <dbReference type="ARBA" id="ARBA00022984"/>
    </source>
</evidence>
<dbReference type="Proteomes" id="UP000662783">
    <property type="component" value="Chromosome"/>
</dbReference>
<protein>
    <submittedName>
        <fullName evidence="21">PBP1A family penicillin-binding protein</fullName>
    </submittedName>
</protein>
<sequence length="773" mass="86553">MAKKGKEKKRSLLSYLLRFIGVIVFSGLSLAIIFVLLIKAGYFGALPSESSLQNIKNNIATEVYSSDGVLLGRFFVQERNPTSYENISPHVINALVATEDARFYEHKGVDPRSLLRVVIKTVILQDRSGGGGSTISQQLAKNMFPREINTKFDIAVTKIKEALIAFQLESSYSKEEILELYLNTVPFGENIYGIELAAQRFFNKKAKELEIQEAAVLVGMLKANHTYNPRLFPDKSQQRRNVVMSQMVKYDYLSEEKYDSLKTLPVEIDYNRISPQSGLATYFRAFIRPELEKWAEENEKPDGTNYNIYADGLKIYTTIDSRIQEAAEASMSRNMAYLQEQFDNHWSTSKPWSSEKSILDDAIKRSSTYKNLKKKGLNHSEILKTLKAKHPTDVFTHDGMQEKNLSSIDSLAHYLMILQSGLVAMDPTNGHIKAWVGGIDFSQFQYDHVLKAKRQVGSTFKPFVYAAALEKGIDPCDHISASRTVYKNLEDWTPGNADDSENVMKYSFTGALAKSVNTVTIKLVEKVGVDEVVETAQRMGIDEKLPSVPSVALGTASIPLLEMTKAYCTFANGGLTVQPVFLKEIKDYNGTSLYKVETPSPQRAIQQQTAQLMNHMLKAVVDEGTASSARWKYNLTNDVAGKTGTTQSNADGWFIGYNPKLVVGVWVGADDPRIRFRTTALGSGGHMALPIFVGMFKDMNKVSALNSITSAKFPTLSDDLLSVVECESEKEDKNFLQKVLGIDKKDKAKTKEFGEEKKGFFKKLKDVFKKKNE</sequence>
<dbReference type="PANTHER" id="PTHR32282">
    <property type="entry name" value="BINDING PROTEIN TRANSPEPTIDASE, PUTATIVE-RELATED"/>
    <property type="match status" value="1"/>
</dbReference>
<dbReference type="InterPro" id="IPR012338">
    <property type="entry name" value="Beta-lactam/transpept-like"/>
</dbReference>
<evidence type="ECO:0000256" key="7">
    <source>
        <dbReference type="ARBA" id="ARBA00022670"/>
    </source>
</evidence>
<comment type="subcellular location">
    <subcellularLocation>
        <location evidence="1">Cell membrane</location>
    </subcellularLocation>
</comment>
<evidence type="ECO:0000256" key="5">
    <source>
        <dbReference type="ARBA" id="ARBA00022475"/>
    </source>
</evidence>
<dbReference type="GO" id="GO:0009002">
    <property type="term" value="F:serine-type D-Ala-D-Ala carboxypeptidase activity"/>
    <property type="evidence" value="ECO:0007669"/>
    <property type="project" value="UniProtKB-EC"/>
</dbReference>
<dbReference type="AlphaFoldDB" id="A0A975A0N1"/>
<comment type="similarity">
    <text evidence="3">In the C-terminal section; belongs to the transpeptidase family.</text>
</comment>
<evidence type="ECO:0000259" key="19">
    <source>
        <dbReference type="Pfam" id="PF00905"/>
    </source>
</evidence>
<dbReference type="NCBIfam" id="TIGR02074">
    <property type="entry name" value="PBP_1a_fam"/>
    <property type="match status" value="1"/>
</dbReference>
<keyword evidence="22" id="KW-1185">Reference proteome</keyword>
<comment type="catalytic activity">
    <reaction evidence="17">
        <text>[GlcNAc-(1-&gt;4)-Mur2Ac(oyl-L-Ala-gamma-D-Glu-L-Lys-D-Ala-D-Ala)](n)-di-trans,octa-cis-undecaprenyl diphosphate + beta-D-GlcNAc-(1-&gt;4)-Mur2Ac(oyl-L-Ala-gamma-D-Glu-L-Lys-D-Ala-D-Ala)-di-trans,octa-cis-undecaprenyl diphosphate = [GlcNAc-(1-&gt;4)-Mur2Ac(oyl-L-Ala-gamma-D-Glu-L-Lys-D-Ala-D-Ala)](n+1)-di-trans,octa-cis-undecaprenyl diphosphate + di-trans,octa-cis-undecaprenyl diphosphate + H(+)</text>
        <dbReference type="Rhea" id="RHEA:23708"/>
        <dbReference type="Rhea" id="RHEA-COMP:9602"/>
        <dbReference type="Rhea" id="RHEA-COMP:9603"/>
        <dbReference type="ChEBI" id="CHEBI:15378"/>
        <dbReference type="ChEBI" id="CHEBI:58405"/>
        <dbReference type="ChEBI" id="CHEBI:60033"/>
        <dbReference type="ChEBI" id="CHEBI:78435"/>
        <dbReference type="EC" id="2.4.99.28"/>
    </reaction>
</comment>
<reference evidence="21" key="1">
    <citation type="submission" date="2021-02" db="EMBL/GenBank/DDBJ databases">
        <title>Fulvivirga sp. S481 isolated from sea water.</title>
        <authorList>
            <person name="Bae S.S."/>
            <person name="Baek K."/>
        </authorList>
    </citation>
    <scope>NUCLEOTIDE SEQUENCE</scope>
    <source>
        <strain evidence="21">S481</strain>
    </source>
</reference>
<keyword evidence="15" id="KW-0961">Cell wall biogenesis/degradation</keyword>
<keyword evidence="13 18" id="KW-0472">Membrane</keyword>
<dbReference type="SUPFAM" id="SSF53955">
    <property type="entry name" value="Lysozyme-like"/>
    <property type="match status" value="1"/>
</dbReference>
<proteinExistence type="inferred from homology"/>
<keyword evidence="14" id="KW-0511">Multifunctional enzyme</keyword>
<dbReference type="InterPro" id="IPR050396">
    <property type="entry name" value="Glycosyltr_51/Transpeptidase"/>
</dbReference>
<evidence type="ECO:0000256" key="11">
    <source>
        <dbReference type="ARBA" id="ARBA00022960"/>
    </source>
</evidence>
<dbReference type="GO" id="GO:0006508">
    <property type="term" value="P:proteolysis"/>
    <property type="evidence" value="ECO:0007669"/>
    <property type="project" value="UniProtKB-KW"/>
</dbReference>
<keyword evidence="6" id="KW-0121">Carboxypeptidase</keyword>
<comment type="similarity">
    <text evidence="4">In the N-terminal section; belongs to the glycosyltransferase 51 family.</text>
</comment>
<evidence type="ECO:0000256" key="17">
    <source>
        <dbReference type="ARBA" id="ARBA00049902"/>
    </source>
</evidence>
<keyword evidence="5" id="KW-1003">Cell membrane</keyword>
<dbReference type="InterPro" id="IPR001460">
    <property type="entry name" value="PCN-bd_Tpept"/>
</dbReference>
<dbReference type="GO" id="GO:0009252">
    <property type="term" value="P:peptidoglycan biosynthetic process"/>
    <property type="evidence" value="ECO:0007669"/>
    <property type="project" value="UniProtKB-KW"/>
</dbReference>
<evidence type="ECO:0000256" key="14">
    <source>
        <dbReference type="ARBA" id="ARBA00023268"/>
    </source>
</evidence>
<evidence type="ECO:0000259" key="20">
    <source>
        <dbReference type="Pfam" id="PF00912"/>
    </source>
</evidence>
<dbReference type="GO" id="GO:0071555">
    <property type="term" value="P:cell wall organization"/>
    <property type="evidence" value="ECO:0007669"/>
    <property type="project" value="UniProtKB-KW"/>
</dbReference>
<evidence type="ECO:0000256" key="2">
    <source>
        <dbReference type="ARBA" id="ARBA00004752"/>
    </source>
</evidence>
<keyword evidence="7" id="KW-0645">Protease</keyword>
<dbReference type="GO" id="GO:0008360">
    <property type="term" value="P:regulation of cell shape"/>
    <property type="evidence" value="ECO:0007669"/>
    <property type="project" value="UniProtKB-KW"/>
</dbReference>
<evidence type="ECO:0000256" key="6">
    <source>
        <dbReference type="ARBA" id="ARBA00022645"/>
    </source>
</evidence>